<gene>
    <name evidence="2" type="ORF">ADUPG1_008883</name>
</gene>
<organism evidence="2 3">
    <name type="scientific">Aduncisulcus paluster</name>
    <dbReference type="NCBI Taxonomy" id="2918883"/>
    <lineage>
        <taxon>Eukaryota</taxon>
        <taxon>Metamonada</taxon>
        <taxon>Carpediemonas-like organisms</taxon>
        <taxon>Aduncisulcus</taxon>
    </lineage>
</organism>
<dbReference type="Proteomes" id="UP001057375">
    <property type="component" value="Unassembled WGS sequence"/>
</dbReference>
<protein>
    <submittedName>
        <fullName evidence="2">Uncharacterized protein</fullName>
    </submittedName>
</protein>
<sequence>MSAKDDEIIIKPEIVKWLIQPRSEFIADIHSTVEDINESIDLTEIEEDVLFGSNLKVKSRRISDTYDPIDDLYYKVIKKRMLELTKYYSDSVVAKLRDTLSPAELSFPSPVPPLPTMRRRMSYYCERIYTVNTSRIGILLEDELKRRIERGCDDENERRITKHTVTIVTSVPSKKVHNLGVKFPSFRLPLHPSVISTSRLQLIESYGELDIEFPVCSLSACINVEREEKGEGAKRVLLDGRFFSAESVMKHSPRFLNVRTHMELSPEEAEEHQDVDIKCDKDTLWRKMEFNLGNIFFILEEGRAFDDNNTSIGRKAQRLAVRYLSDQMKSIRQEVTIKEAERAKLKEKYDRLKVEMGAINTPSTLLESESDPSVGKKRLSDQHSLKAQEKQIINDKLALDKEIDALLKRFNEECEVFIGNLRSLIRYCCAYEELFIF</sequence>
<proteinExistence type="predicted"/>
<reference evidence="2" key="1">
    <citation type="submission" date="2022-03" db="EMBL/GenBank/DDBJ databases">
        <title>Draft genome sequence of Aduncisulcus paluster, a free-living microaerophilic Fornicata.</title>
        <authorList>
            <person name="Yuyama I."/>
            <person name="Kume K."/>
            <person name="Tamura T."/>
            <person name="Inagaki Y."/>
            <person name="Hashimoto T."/>
        </authorList>
    </citation>
    <scope>NUCLEOTIDE SEQUENCE</scope>
    <source>
        <strain evidence="2">NY0171</strain>
    </source>
</reference>
<feature type="coiled-coil region" evidence="1">
    <location>
        <begin position="328"/>
        <end position="355"/>
    </location>
</feature>
<keyword evidence="1" id="KW-0175">Coiled coil</keyword>
<evidence type="ECO:0000256" key="1">
    <source>
        <dbReference type="SAM" id="Coils"/>
    </source>
</evidence>
<accession>A0ABQ5KWG2</accession>
<name>A0ABQ5KWG2_9EUKA</name>
<dbReference type="EMBL" id="BQXS01011070">
    <property type="protein sequence ID" value="GKT35799.1"/>
    <property type="molecule type" value="Genomic_DNA"/>
</dbReference>
<evidence type="ECO:0000313" key="3">
    <source>
        <dbReference type="Proteomes" id="UP001057375"/>
    </source>
</evidence>
<evidence type="ECO:0000313" key="2">
    <source>
        <dbReference type="EMBL" id="GKT35799.1"/>
    </source>
</evidence>
<comment type="caution">
    <text evidence="2">The sequence shown here is derived from an EMBL/GenBank/DDBJ whole genome shotgun (WGS) entry which is preliminary data.</text>
</comment>
<keyword evidence="3" id="KW-1185">Reference proteome</keyword>